<name>A0A7G9V245_9CAUD</name>
<evidence type="ECO:0000313" key="2">
    <source>
        <dbReference type="Proteomes" id="UP000516132"/>
    </source>
</evidence>
<keyword evidence="2" id="KW-1185">Reference proteome</keyword>
<dbReference type="EMBL" id="MT670419">
    <property type="protein sequence ID" value="QNO00351.1"/>
    <property type="molecule type" value="Genomic_DNA"/>
</dbReference>
<protein>
    <submittedName>
        <fullName evidence="1">Uncharacterized protein</fullName>
    </submittedName>
</protein>
<evidence type="ECO:0000313" key="1">
    <source>
        <dbReference type="EMBL" id="QNO00351.1"/>
    </source>
</evidence>
<gene>
    <name evidence="1" type="ORF">phiPsa315_107</name>
</gene>
<proteinExistence type="predicted"/>
<sequence>MKAGDRVKLLNNVYENPDDKDMAPGVEGTIDSILNGDYVEVVLDKEVEGTRSWVFVRSELEVV</sequence>
<dbReference type="Proteomes" id="UP000516132">
    <property type="component" value="Segment"/>
</dbReference>
<organism evidence="1 2">
    <name type="scientific">Pseudomonas phage phiPsa315</name>
    <dbReference type="NCBI Taxonomy" id="1460363"/>
    <lineage>
        <taxon>Viruses</taxon>
        <taxon>Duplodnaviria</taxon>
        <taxon>Heunggongvirae</taxon>
        <taxon>Uroviricota</taxon>
        <taxon>Caudoviricetes</taxon>
        <taxon>Vandenendeviridae</taxon>
        <taxon>Gorskivirinae</taxon>
        <taxon>Otagovirus</taxon>
        <taxon>Otagovirus psa315</taxon>
    </lineage>
</organism>
<reference evidence="1 2" key="1">
    <citation type="submission" date="2020-06" db="EMBL/GenBank/DDBJ databases">
        <title>Characterization of Pseudomonas phiPsa374-like phages.</title>
        <authorList>
            <person name="Warring S."/>
            <person name="Malone L.M."/>
            <person name="Easingwood R.A."/>
            <person name="Rigano L."/>
            <person name="Frampton R.A."/>
            <person name="Lopez Acedo E."/>
            <person name="Templeton M.D."/>
            <person name="Kleffmann T."/>
            <person name="Bostina M."/>
            <person name="Fineran P.C."/>
        </authorList>
    </citation>
    <scope>NUCLEOTIDE SEQUENCE [LARGE SCALE GENOMIC DNA]</scope>
</reference>
<accession>A0A7G9V245</accession>